<evidence type="ECO:0000313" key="4">
    <source>
        <dbReference type="Proteomes" id="UP001500653"/>
    </source>
</evidence>
<keyword evidence="4" id="KW-1185">Reference proteome</keyword>
<feature type="compositionally biased region" description="Low complexity" evidence="1">
    <location>
        <begin position="166"/>
        <end position="182"/>
    </location>
</feature>
<accession>A0ABP4HAS0</accession>
<keyword evidence="2" id="KW-1133">Transmembrane helix</keyword>
<comment type="caution">
    <text evidence="3">The sequence shown here is derived from an EMBL/GenBank/DDBJ whole genome shotgun (WGS) entry which is preliminary data.</text>
</comment>
<keyword evidence="2" id="KW-0812">Transmembrane</keyword>
<evidence type="ECO:0000256" key="2">
    <source>
        <dbReference type="SAM" id="Phobius"/>
    </source>
</evidence>
<feature type="region of interest" description="Disordered" evidence="1">
    <location>
        <begin position="57"/>
        <end position="221"/>
    </location>
</feature>
<feature type="compositionally biased region" description="Basic and acidic residues" evidence="1">
    <location>
        <begin position="123"/>
        <end position="143"/>
    </location>
</feature>
<dbReference type="EMBL" id="BAAALN010000020">
    <property type="protein sequence ID" value="GAA1253785.1"/>
    <property type="molecule type" value="Genomic_DNA"/>
</dbReference>
<feature type="compositionally biased region" description="Low complexity" evidence="1">
    <location>
        <begin position="640"/>
        <end position="653"/>
    </location>
</feature>
<proteinExistence type="predicted"/>
<organism evidence="3 4">
    <name type="scientific">Prauserella halophila</name>
    <dbReference type="NCBI Taxonomy" id="185641"/>
    <lineage>
        <taxon>Bacteria</taxon>
        <taxon>Bacillati</taxon>
        <taxon>Actinomycetota</taxon>
        <taxon>Actinomycetes</taxon>
        <taxon>Pseudonocardiales</taxon>
        <taxon>Pseudonocardiaceae</taxon>
        <taxon>Prauserella</taxon>
    </lineage>
</organism>
<feature type="transmembrane region" description="Helical" evidence="2">
    <location>
        <begin position="6"/>
        <end position="27"/>
    </location>
</feature>
<sequence length="725" mass="73434">MSIFGQVWVFSAIAFALGAFLAWVFLVRPARRQIRSLEERLVAREADLRRISEPALGAAGTAQGRTERADPFSDADEALAGTGGYGYGSEVGASDGPEPETSWLERDSLAGEYAGDGYEDPADDFHLADRPDDLEIPGDRDAYDTGSGDYDSGSGDEPGYGHEPGYDSGYGSDAGYAAAALDHAAERGSPDDAGFDATRYDSPEYDGGGDDGADYRGGYDARYDREDAGYDRAGDEPHGAAADYAAVDYAAAAYEPAGYEPAAYAAADYDAGAYDVGAHDAGAHDAGADDERTQYVAAAPGAGEDAPVSSVLDPDEMRSVPAADSADAESTQLIGPDSRPEAAEAAEADTPDEAAGAHSAEPDDAGRPNATGSALNPGAPFRPVTSFEATTELPVGAVGEGGDLDPSGRAGGVNTAAADPVEAGELDTASGEPDAAGDEATDRSERPGSLFEPTPVDDEGEDEGEDDVAAGQPVADDAGAGNAFGGGDPASNGSGEVPADPPAYAFGGPDTGPDEDPVESTNILPKRTPRQRPPGGFDAPKPVQPSMRAITRREPDAAAQSGSLFEPAAPGDAASSQPAAEPAADSGSAGDQAGQVPSGSQQLTKFVTPAGQVPIRDEAVSGQDTADQAADPGQAGAGQAGADRSADQAGADQADAEAPKAGPFGPGSAMPLPGGGSPSPEFTVKASVTALRYVTDAAPQYPRMVAEVWFRSPADAERVGFRPLA</sequence>
<keyword evidence="2" id="KW-0472">Membrane</keyword>
<name>A0ABP4HAS0_9PSEU</name>
<evidence type="ECO:0000313" key="3">
    <source>
        <dbReference type="EMBL" id="GAA1253785.1"/>
    </source>
</evidence>
<feature type="compositionally biased region" description="Acidic residues" evidence="1">
    <location>
        <begin position="455"/>
        <end position="468"/>
    </location>
</feature>
<evidence type="ECO:0000256" key="1">
    <source>
        <dbReference type="SAM" id="MobiDB-lite"/>
    </source>
</evidence>
<protein>
    <submittedName>
        <fullName evidence="3">Uncharacterized protein</fullName>
    </submittedName>
</protein>
<feature type="compositionally biased region" description="Acidic residues" evidence="1">
    <location>
        <begin position="203"/>
        <end position="212"/>
    </location>
</feature>
<feature type="compositionally biased region" description="Basic and acidic residues" evidence="1">
    <location>
        <begin position="277"/>
        <end position="293"/>
    </location>
</feature>
<feature type="compositionally biased region" description="Low complexity" evidence="1">
    <location>
        <begin position="622"/>
        <end position="634"/>
    </location>
</feature>
<feature type="compositionally biased region" description="Low complexity" evidence="1">
    <location>
        <begin position="144"/>
        <end position="157"/>
    </location>
</feature>
<gene>
    <name evidence="3" type="ORF">GCM10009676_46150</name>
</gene>
<feature type="compositionally biased region" description="Low complexity" evidence="1">
    <location>
        <begin position="572"/>
        <end position="595"/>
    </location>
</feature>
<feature type="region of interest" description="Disordered" evidence="1">
    <location>
        <begin position="277"/>
        <end position="681"/>
    </location>
</feature>
<dbReference type="Proteomes" id="UP001500653">
    <property type="component" value="Unassembled WGS sequence"/>
</dbReference>
<reference evidence="4" key="1">
    <citation type="journal article" date="2019" name="Int. J. Syst. Evol. Microbiol.">
        <title>The Global Catalogue of Microorganisms (GCM) 10K type strain sequencing project: providing services to taxonomists for standard genome sequencing and annotation.</title>
        <authorList>
            <consortium name="The Broad Institute Genomics Platform"/>
            <consortium name="The Broad Institute Genome Sequencing Center for Infectious Disease"/>
            <person name="Wu L."/>
            <person name="Ma J."/>
        </authorList>
    </citation>
    <scope>NUCLEOTIDE SEQUENCE [LARGE SCALE GENOMIC DNA]</scope>
    <source>
        <strain evidence="4">JCM 13023</strain>
    </source>
</reference>